<proteinExistence type="inferred from homology"/>
<evidence type="ECO:0000313" key="8">
    <source>
        <dbReference type="EMBL" id="BBK24558.1"/>
    </source>
</evidence>
<dbReference type="InterPro" id="IPR036986">
    <property type="entry name" value="S4_RNA-bd_sf"/>
</dbReference>
<gene>
    <name evidence="8" type="ORF">Dia5BBH33_04930</name>
</gene>
<dbReference type="InterPro" id="IPR050188">
    <property type="entry name" value="RluA_PseudoU_synthase"/>
</dbReference>
<protein>
    <recommendedName>
        <fullName evidence="4">RNA pseudouridylate synthase</fullName>
    </recommendedName>
    <alternativeName>
        <fullName evidence="5">RNA-uridine isomerase</fullName>
    </alternativeName>
</protein>
<dbReference type="RefSeq" id="WP_143332311.1">
    <property type="nucleotide sequence ID" value="NZ_AP019697.1"/>
</dbReference>
<evidence type="ECO:0000256" key="2">
    <source>
        <dbReference type="ARBA" id="ARBA00010876"/>
    </source>
</evidence>
<dbReference type="AlphaFoldDB" id="A0A8D4UTQ9"/>
<dbReference type="SUPFAM" id="SSF55120">
    <property type="entry name" value="Pseudouridine synthase"/>
    <property type="match status" value="1"/>
</dbReference>
<dbReference type="OrthoDB" id="9773999at2"/>
<evidence type="ECO:0000313" key="9">
    <source>
        <dbReference type="Proteomes" id="UP000320585"/>
    </source>
</evidence>
<accession>A0A8D4UTQ9</accession>
<dbReference type="PROSITE" id="PS50889">
    <property type="entry name" value="S4"/>
    <property type="match status" value="1"/>
</dbReference>
<dbReference type="Gene3D" id="3.30.2350.10">
    <property type="entry name" value="Pseudouridine synthase"/>
    <property type="match status" value="1"/>
</dbReference>
<evidence type="ECO:0000256" key="6">
    <source>
        <dbReference type="PROSITE-ProRule" id="PRU00182"/>
    </source>
</evidence>
<keyword evidence="6" id="KW-0694">RNA-binding</keyword>
<evidence type="ECO:0000256" key="1">
    <source>
        <dbReference type="ARBA" id="ARBA00000073"/>
    </source>
</evidence>
<dbReference type="Pfam" id="PF00849">
    <property type="entry name" value="PseudoU_synth_2"/>
    <property type="match status" value="1"/>
</dbReference>
<dbReference type="GO" id="GO:0006396">
    <property type="term" value="P:RNA processing"/>
    <property type="evidence" value="ECO:0007669"/>
    <property type="project" value="UniProtKB-ARBA"/>
</dbReference>
<name>A0A8D4UTQ9_9FIRM</name>
<reference evidence="9" key="1">
    <citation type="submission" date="2019-05" db="EMBL/GenBank/DDBJ databases">
        <title>Complete genome sequencing of Dialister sp. strain 5BBH33.</title>
        <authorList>
            <person name="Sakamoto M."/>
            <person name="Murakami T."/>
            <person name="Mori H."/>
        </authorList>
    </citation>
    <scope>NUCLEOTIDE SEQUENCE [LARGE SCALE GENOMIC DNA]</scope>
    <source>
        <strain evidence="9">5BBH33</strain>
    </source>
</reference>
<dbReference type="KEGG" id="dho:Dia5BBH33_04930"/>
<keyword evidence="3" id="KW-0413">Isomerase</keyword>
<evidence type="ECO:0000259" key="7">
    <source>
        <dbReference type="Pfam" id="PF00849"/>
    </source>
</evidence>
<organism evidence="8 9">
    <name type="scientific">Dialister hominis</name>
    <dbReference type="NCBI Taxonomy" id="2582419"/>
    <lineage>
        <taxon>Bacteria</taxon>
        <taxon>Bacillati</taxon>
        <taxon>Bacillota</taxon>
        <taxon>Negativicutes</taxon>
        <taxon>Veillonellales</taxon>
        <taxon>Veillonellaceae</taxon>
        <taxon>Dialister</taxon>
    </lineage>
</organism>
<dbReference type="CDD" id="cd02869">
    <property type="entry name" value="PseudoU_synth_RluA_like"/>
    <property type="match status" value="1"/>
</dbReference>
<dbReference type="PROSITE" id="PS01129">
    <property type="entry name" value="PSI_RLU"/>
    <property type="match status" value="1"/>
</dbReference>
<dbReference type="InterPro" id="IPR020103">
    <property type="entry name" value="PsdUridine_synth_cat_dom_sf"/>
</dbReference>
<comment type="catalytic activity">
    <reaction evidence="1">
        <text>a uridine in RNA = a pseudouridine in RNA</text>
        <dbReference type="Rhea" id="RHEA:48348"/>
        <dbReference type="Rhea" id="RHEA-COMP:12068"/>
        <dbReference type="Rhea" id="RHEA-COMP:12069"/>
        <dbReference type="ChEBI" id="CHEBI:65314"/>
        <dbReference type="ChEBI" id="CHEBI:65315"/>
    </reaction>
</comment>
<dbReference type="GeneID" id="92715714"/>
<evidence type="ECO:0000256" key="5">
    <source>
        <dbReference type="ARBA" id="ARBA00033164"/>
    </source>
</evidence>
<feature type="domain" description="Pseudouridine synthase RsuA/RluA-like" evidence="7">
    <location>
        <begin position="98"/>
        <end position="253"/>
    </location>
</feature>
<sequence>MKEFRVRESEAGQSVWKYITKLMPGASASLLRKSLRKKNITLNDRKLEGKEKIQAGDSIKIWFSDETIDKFMGKEEKVPERKADGDELSGRIVYEDHDVLLVNKPAGLLTQGDASGEKSLNDEILAYLKDEVTPVFKPSVCNRLDRNTSGLVIAGKNIHALQAMNEIIQKRDVRKIYTALVYGEMKGKGKLEGYLKKDHEDNQVRLVKKSEDAQHIEILYEAEETYRKEGITFTRVEIELLTGRSHQIRVQMAGEGHPLLGDKKYETKESIEASRELGIKRQMLHAGLLSFPAFEEGFEGVSGKSFRAPLPEDMEKLIQK</sequence>
<dbReference type="InterPro" id="IPR006224">
    <property type="entry name" value="PsdUridine_synth_RluA-like_CS"/>
</dbReference>
<keyword evidence="9" id="KW-1185">Reference proteome</keyword>
<evidence type="ECO:0000256" key="3">
    <source>
        <dbReference type="ARBA" id="ARBA00023235"/>
    </source>
</evidence>
<dbReference type="Proteomes" id="UP000320585">
    <property type="component" value="Chromosome"/>
</dbReference>
<dbReference type="EMBL" id="AP019697">
    <property type="protein sequence ID" value="BBK24558.1"/>
    <property type="molecule type" value="Genomic_DNA"/>
</dbReference>
<dbReference type="GO" id="GO:0140098">
    <property type="term" value="F:catalytic activity, acting on RNA"/>
    <property type="evidence" value="ECO:0007669"/>
    <property type="project" value="UniProtKB-ARBA"/>
</dbReference>
<dbReference type="GO" id="GO:0009982">
    <property type="term" value="F:pseudouridine synthase activity"/>
    <property type="evidence" value="ECO:0007669"/>
    <property type="project" value="InterPro"/>
</dbReference>
<dbReference type="Gene3D" id="3.10.290.10">
    <property type="entry name" value="RNA-binding S4 domain"/>
    <property type="match status" value="1"/>
</dbReference>
<dbReference type="InterPro" id="IPR006145">
    <property type="entry name" value="PsdUridine_synth_RsuA/RluA"/>
</dbReference>
<dbReference type="GO" id="GO:0003723">
    <property type="term" value="F:RNA binding"/>
    <property type="evidence" value="ECO:0007669"/>
    <property type="project" value="UniProtKB-KW"/>
</dbReference>
<dbReference type="GO" id="GO:0001522">
    <property type="term" value="P:pseudouridine synthesis"/>
    <property type="evidence" value="ECO:0007669"/>
    <property type="project" value="InterPro"/>
</dbReference>
<comment type="similarity">
    <text evidence="2">Belongs to the pseudouridine synthase RluA family.</text>
</comment>
<dbReference type="PANTHER" id="PTHR21600">
    <property type="entry name" value="MITOCHONDRIAL RNA PSEUDOURIDINE SYNTHASE"/>
    <property type="match status" value="1"/>
</dbReference>
<evidence type="ECO:0000256" key="4">
    <source>
        <dbReference type="ARBA" id="ARBA00031870"/>
    </source>
</evidence>